<feature type="domain" description="EamA" evidence="8">
    <location>
        <begin position="161"/>
        <end position="303"/>
    </location>
</feature>
<comment type="similarity">
    <text evidence="2">Belongs to the EamA transporter family.</text>
</comment>
<sequence length="318" mass="32803">MVTEVRSRLPVHRGRGTVLILVAALFFSSSGALGKPVMLAGLSPEQVAAARIGLAALVLAAGVAIARPSLLRVRAAEWPLLLGYGLLGVAGVQLCYFISASRIPVGVAILLEFTSPVLIALWVRFVRRVRLPGVMWGGIALAMIGLAMVAQAWEGLRLDTFGLLAGVGAAICSAAYFLLGERAVADRHPLGLVTWGMIVGAVAVCLVAPPWTIPASLLTAPARFGPWQPPIWALLVALVLVSTVFAYLAGISSLRHLPAPVASVLGLCEPLLAAGLAWVLLGEALSWVQLLGAAILLGGALIVQLNSPGKTPGGAAPA</sequence>
<feature type="transmembrane region" description="Helical" evidence="7">
    <location>
        <begin position="48"/>
        <end position="66"/>
    </location>
</feature>
<comment type="subcellular location">
    <subcellularLocation>
        <location evidence="1">Cell membrane</location>
        <topology evidence="1">Multi-pass membrane protein</topology>
    </subcellularLocation>
</comment>
<feature type="transmembrane region" description="Helical" evidence="7">
    <location>
        <begin position="191"/>
        <end position="211"/>
    </location>
</feature>
<evidence type="ECO:0000313" key="10">
    <source>
        <dbReference type="Proteomes" id="UP000250434"/>
    </source>
</evidence>
<evidence type="ECO:0000313" key="9">
    <source>
        <dbReference type="EMBL" id="AXB48081.1"/>
    </source>
</evidence>
<feature type="transmembrane region" description="Helical" evidence="7">
    <location>
        <begin position="78"/>
        <end position="99"/>
    </location>
</feature>
<evidence type="ECO:0000256" key="7">
    <source>
        <dbReference type="SAM" id="Phobius"/>
    </source>
</evidence>
<dbReference type="PANTHER" id="PTHR42920">
    <property type="entry name" value="OS03G0707200 PROTEIN-RELATED"/>
    <property type="match status" value="1"/>
</dbReference>
<dbReference type="RefSeq" id="WP_113697150.1">
    <property type="nucleotide sequence ID" value="NZ_CP015163.1"/>
</dbReference>
<dbReference type="PANTHER" id="PTHR42920:SF5">
    <property type="entry name" value="EAMA DOMAIN-CONTAINING PROTEIN"/>
    <property type="match status" value="1"/>
</dbReference>
<dbReference type="AlphaFoldDB" id="A0A344LJ57"/>
<dbReference type="OrthoDB" id="154915at2"/>
<organism evidence="9 10">
    <name type="scientific">Amycolatopsis albispora</name>
    <dbReference type="NCBI Taxonomy" id="1804986"/>
    <lineage>
        <taxon>Bacteria</taxon>
        <taxon>Bacillati</taxon>
        <taxon>Actinomycetota</taxon>
        <taxon>Actinomycetes</taxon>
        <taxon>Pseudonocardiales</taxon>
        <taxon>Pseudonocardiaceae</taxon>
        <taxon>Amycolatopsis</taxon>
    </lineage>
</organism>
<feature type="domain" description="EamA" evidence="8">
    <location>
        <begin position="16"/>
        <end position="149"/>
    </location>
</feature>
<dbReference type="GO" id="GO:0005886">
    <property type="term" value="C:plasma membrane"/>
    <property type="evidence" value="ECO:0007669"/>
    <property type="project" value="UniProtKB-SubCell"/>
</dbReference>
<feature type="transmembrane region" description="Helical" evidence="7">
    <location>
        <begin position="231"/>
        <end position="249"/>
    </location>
</feature>
<feature type="transmembrane region" description="Helical" evidence="7">
    <location>
        <begin position="287"/>
        <end position="305"/>
    </location>
</feature>
<feature type="transmembrane region" description="Helical" evidence="7">
    <location>
        <begin position="261"/>
        <end position="281"/>
    </location>
</feature>
<dbReference type="KEGG" id="aab:A4R43_41260"/>
<feature type="transmembrane region" description="Helical" evidence="7">
    <location>
        <begin position="160"/>
        <end position="179"/>
    </location>
</feature>
<evidence type="ECO:0000256" key="6">
    <source>
        <dbReference type="ARBA" id="ARBA00023136"/>
    </source>
</evidence>
<evidence type="ECO:0000256" key="3">
    <source>
        <dbReference type="ARBA" id="ARBA00022475"/>
    </source>
</evidence>
<keyword evidence="5 7" id="KW-1133">Transmembrane helix</keyword>
<name>A0A344LJ57_9PSEU</name>
<dbReference type="SUPFAM" id="SSF103481">
    <property type="entry name" value="Multidrug resistance efflux transporter EmrE"/>
    <property type="match status" value="2"/>
</dbReference>
<evidence type="ECO:0000259" key="8">
    <source>
        <dbReference type="Pfam" id="PF00892"/>
    </source>
</evidence>
<evidence type="ECO:0000256" key="5">
    <source>
        <dbReference type="ARBA" id="ARBA00022989"/>
    </source>
</evidence>
<evidence type="ECO:0000256" key="2">
    <source>
        <dbReference type="ARBA" id="ARBA00007362"/>
    </source>
</evidence>
<dbReference type="InterPro" id="IPR037185">
    <property type="entry name" value="EmrE-like"/>
</dbReference>
<keyword evidence="6 7" id="KW-0472">Membrane</keyword>
<dbReference type="EMBL" id="CP015163">
    <property type="protein sequence ID" value="AXB48081.1"/>
    <property type="molecule type" value="Genomic_DNA"/>
</dbReference>
<feature type="transmembrane region" description="Helical" evidence="7">
    <location>
        <begin position="105"/>
        <end position="126"/>
    </location>
</feature>
<evidence type="ECO:0000256" key="1">
    <source>
        <dbReference type="ARBA" id="ARBA00004651"/>
    </source>
</evidence>
<keyword evidence="3" id="KW-1003">Cell membrane</keyword>
<gene>
    <name evidence="9" type="ORF">A4R43_41260</name>
</gene>
<dbReference type="Pfam" id="PF00892">
    <property type="entry name" value="EamA"/>
    <property type="match status" value="2"/>
</dbReference>
<dbReference type="InterPro" id="IPR000620">
    <property type="entry name" value="EamA_dom"/>
</dbReference>
<keyword evidence="10" id="KW-1185">Reference proteome</keyword>
<evidence type="ECO:0000256" key="4">
    <source>
        <dbReference type="ARBA" id="ARBA00022692"/>
    </source>
</evidence>
<dbReference type="Proteomes" id="UP000250434">
    <property type="component" value="Chromosome"/>
</dbReference>
<protein>
    <submittedName>
        <fullName evidence="9">Permease</fullName>
    </submittedName>
</protein>
<keyword evidence="4 7" id="KW-0812">Transmembrane</keyword>
<accession>A0A344LJ57</accession>
<reference evidence="9 10" key="1">
    <citation type="submission" date="2016-04" db="EMBL/GenBank/DDBJ databases">
        <title>Complete genome sequence and analysis of deep-sea sediment isolate, Amycolatopsis sp. WP1.</title>
        <authorList>
            <person name="Wang H."/>
            <person name="Chen S."/>
            <person name="Wu Q."/>
        </authorList>
    </citation>
    <scope>NUCLEOTIDE SEQUENCE [LARGE SCALE GENOMIC DNA]</scope>
    <source>
        <strain evidence="9 10">WP1</strain>
    </source>
</reference>
<dbReference type="InterPro" id="IPR051258">
    <property type="entry name" value="Diverse_Substrate_Transporter"/>
</dbReference>
<feature type="transmembrane region" description="Helical" evidence="7">
    <location>
        <begin position="133"/>
        <end position="154"/>
    </location>
</feature>
<proteinExistence type="inferred from homology"/>